<dbReference type="GO" id="GO:0034244">
    <property type="term" value="P:negative regulation of transcription elongation by RNA polymerase II"/>
    <property type="evidence" value="ECO:0007669"/>
    <property type="project" value="TreeGrafter"/>
</dbReference>
<comment type="subcellular location">
    <subcellularLocation>
        <location evidence="1">Nucleus</location>
    </subcellularLocation>
</comment>
<organism evidence="7 8">
    <name type="scientific">Babesia gibsoni</name>
    <dbReference type="NCBI Taxonomy" id="33632"/>
    <lineage>
        <taxon>Eukaryota</taxon>
        <taxon>Sar</taxon>
        <taxon>Alveolata</taxon>
        <taxon>Apicomplexa</taxon>
        <taxon>Aconoidasida</taxon>
        <taxon>Piroplasmida</taxon>
        <taxon>Babesiidae</taxon>
        <taxon>Babesia</taxon>
    </lineage>
</organism>
<dbReference type="PANTHER" id="PTHR12144:SF0">
    <property type="entry name" value="NEGATIVE ELONGATION FACTOR C_D"/>
    <property type="match status" value="1"/>
</dbReference>
<keyword evidence="7" id="KW-0251">Elongation factor</keyword>
<protein>
    <submittedName>
        <fullName evidence="7">Negative elongation factor D like protein</fullName>
    </submittedName>
</protein>
<keyword evidence="7" id="KW-0648">Protein biosynthesis</keyword>
<keyword evidence="6" id="KW-0539">Nucleus</keyword>
<evidence type="ECO:0000313" key="8">
    <source>
        <dbReference type="Proteomes" id="UP001230268"/>
    </source>
</evidence>
<name>A0AAD8PDY3_BABGI</name>
<evidence type="ECO:0000256" key="2">
    <source>
        <dbReference type="ARBA" id="ARBA00005726"/>
    </source>
</evidence>
<comment type="similarity">
    <text evidence="2">Belongs to the NELF-D family.</text>
</comment>
<keyword evidence="5" id="KW-0804">Transcription</keyword>
<evidence type="ECO:0000256" key="5">
    <source>
        <dbReference type="ARBA" id="ARBA00023163"/>
    </source>
</evidence>
<dbReference type="GO" id="GO:0003723">
    <property type="term" value="F:RNA binding"/>
    <property type="evidence" value="ECO:0007669"/>
    <property type="project" value="TreeGrafter"/>
</dbReference>
<evidence type="ECO:0000256" key="1">
    <source>
        <dbReference type="ARBA" id="ARBA00004123"/>
    </source>
</evidence>
<dbReference type="InterPro" id="IPR006942">
    <property type="entry name" value="TH1"/>
</dbReference>
<sequence>MGDETKKAVPPPPDRREIIDVSPEDFEESQAFLMSPDAIMDDSVFNHIKKVISYLYRKEIDIPDNSGTSADLRKSEYLAELNTNVLNMLVDGYVGYSWLCEVCARWIEELNVKHIQYLSIGGGVGEKREGGSSNYSGTTKIIQEALMSFLTKNYDSEKMRIYMEDKADHDKWNPPELYWNLMKSPLVVSNMIKIYRERPKDEFLSSWYQDYINNASVNMKLEQTDIDKEALSRITSNFSVFTLRISEEIVRFLLTDDVLDSIELENSSPLSPLFCHAENAYIYSQALLHFIYQWRIDLRGCRRLSQLIARATMYPHEGLFPDEVRGDEKMCEWSASQIHLLMTNFSRFPNLHKAYKRLCRNQKMVDFKLNALDVCDFYDELNKTLNAFENYGILLFDQSRDKHGRNIVINPDLEDVDDSVSQFGDIKRSDEYMRLRNAPEMPPLEAIRESHLLNKLIEDFANEDISLPDSNTWIRYANLLVLLSVSSPYEMLYAHYDEISCDYLRKLPQREVWKEFYLPDGDDDSSLEEIENIRDYGANFKDNNDGSSELYSLHPYSSDHDGTSEYSGSSVEKAISNEMSRVGIGKVVKAWNYSSVGGSITTDSDSYTPRSALSSSAFESELCHNMETKSTSESEYMGGKVRVDPVYTSEPSHQALGDKHALDVSDANNTEGRKRRRVTYAKDVPYDNAADEFLEIKSTLASAIYKNTSEDSRLGAPRNISQERITEMKGLFSSFKIQSDKVKGIARRELYHLYKLIHTPSLKSHERDLEMRDVISTNIASSVVMAYIRHTIVKKRNIEALCNAKMLLLKEIADKHAAKRTPIVIFLRDVCVACANGKITATSSSIKLERLEFIAELLVYIARFERQSIPIVCIFNSIMHQVDRSISRHFLSTLLCYCGAPYSEEFLWHLLQLVEKFLTLGNIGSSTVPHEKEMNVINNFLRPLVQECMNSWSSQGRIMDIANKCKELMNC</sequence>
<comment type="caution">
    <text evidence="7">The sequence shown here is derived from an EMBL/GenBank/DDBJ whole genome shotgun (WGS) entry which is preliminary data.</text>
</comment>
<dbReference type="AlphaFoldDB" id="A0AAD8PDY3"/>
<dbReference type="GO" id="GO:0032021">
    <property type="term" value="C:NELF complex"/>
    <property type="evidence" value="ECO:0007669"/>
    <property type="project" value="TreeGrafter"/>
</dbReference>
<evidence type="ECO:0000256" key="4">
    <source>
        <dbReference type="ARBA" id="ARBA00023015"/>
    </source>
</evidence>
<evidence type="ECO:0000256" key="6">
    <source>
        <dbReference type="ARBA" id="ARBA00023242"/>
    </source>
</evidence>
<evidence type="ECO:0000256" key="3">
    <source>
        <dbReference type="ARBA" id="ARBA00022491"/>
    </source>
</evidence>
<accession>A0AAD8PDY3</accession>
<dbReference type="PANTHER" id="PTHR12144">
    <property type="entry name" value="NEGATIVE ELONGATION FACTOR D"/>
    <property type="match status" value="1"/>
</dbReference>
<dbReference type="GO" id="GO:0003746">
    <property type="term" value="F:translation elongation factor activity"/>
    <property type="evidence" value="ECO:0007669"/>
    <property type="project" value="UniProtKB-KW"/>
</dbReference>
<proteinExistence type="inferred from homology"/>
<keyword evidence="4" id="KW-0805">Transcription regulation</keyword>
<evidence type="ECO:0000313" key="7">
    <source>
        <dbReference type="EMBL" id="KAK1442847.1"/>
    </source>
</evidence>
<gene>
    <name evidence="7" type="ORF">BgAZ_303650</name>
</gene>
<keyword evidence="8" id="KW-1185">Reference proteome</keyword>
<dbReference type="Proteomes" id="UP001230268">
    <property type="component" value="Unassembled WGS sequence"/>
</dbReference>
<dbReference type="EMBL" id="JAVEPI010000003">
    <property type="protein sequence ID" value="KAK1442847.1"/>
    <property type="molecule type" value="Genomic_DNA"/>
</dbReference>
<keyword evidence="3" id="KW-0678">Repressor</keyword>
<reference evidence="7" key="1">
    <citation type="submission" date="2023-08" db="EMBL/GenBank/DDBJ databases">
        <title>Draft sequence of the Babesia gibsoni genome.</title>
        <authorList>
            <person name="Yamagishi J.Y."/>
            <person name="Xuan X.X."/>
        </authorList>
    </citation>
    <scope>NUCLEOTIDE SEQUENCE</scope>
    <source>
        <strain evidence="7">Azabu</strain>
    </source>
</reference>